<dbReference type="InterPro" id="IPR047112">
    <property type="entry name" value="RecG/Mfd"/>
</dbReference>
<dbReference type="SUPFAM" id="SSF50249">
    <property type="entry name" value="Nucleic acid-binding proteins"/>
    <property type="match status" value="1"/>
</dbReference>
<dbReference type="Proteomes" id="UP000745859">
    <property type="component" value="Unassembled WGS sequence"/>
</dbReference>
<dbReference type="GO" id="GO:0016787">
    <property type="term" value="F:hydrolase activity"/>
    <property type="evidence" value="ECO:0007669"/>
    <property type="project" value="UniProtKB-KW"/>
</dbReference>
<comment type="catalytic activity">
    <reaction evidence="12 15">
        <text>Couples ATP hydrolysis with the unwinding of duplex DNA by translocating in the 3'-5' direction.</text>
        <dbReference type="EC" id="5.6.2.4"/>
    </reaction>
</comment>
<dbReference type="InterPro" id="IPR011545">
    <property type="entry name" value="DEAD/DEAH_box_helicase_dom"/>
</dbReference>
<evidence type="ECO:0000256" key="12">
    <source>
        <dbReference type="ARBA" id="ARBA00034617"/>
    </source>
</evidence>
<dbReference type="PANTHER" id="PTHR47964">
    <property type="entry name" value="ATP-DEPENDENT DNA HELICASE HOMOLOG RECG, CHLOROPLASTIC"/>
    <property type="match status" value="1"/>
</dbReference>
<keyword evidence="6 15" id="KW-0347">Helicase</keyword>
<dbReference type="InterPro" id="IPR045562">
    <property type="entry name" value="RecG_dom3_C"/>
</dbReference>
<protein>
    <recommendedName>
        <fullName evidence="2 15">ATP-dependent DNA helicase RecG</fullName>
        <ecNumber evidence="13 15">5.6.2.4</ecNumber>
    </recommendedName>
</protein>
<keyword evidence="4 15" id="KW-0227">DNA damage</keyword>
<evidence type="ECO:0000256" key="10">
    <source>
        <dbReference type="ARBA" id="ARBA00023204"/>
    </source>
</evidence>
<keyword evidence="5 15" id="KW-0378">Hydrolase</keyword>
<evidence type="ECO:0000259" key="17">
    <source>
        <dbReference type="PROSITE" id="PS51194"/>
    </source>
</evidence>
<dbReference type="PROSITE" id="PS51194">
    <property type="entry name" value="HELICASE_CTER"/>
    <property type="match status" value="1"/>
</dbReference>
<dbReference type="InterPro" id="IPR012340">
    <property type="entry name" value="NA-bd_OB-fold"/>
</dbReference>
<dbReference type="GO" id="GO:0003678">
    <property type="term" value="F:DNA helicase activity"/>
    <property type="evidence" value="ECO:0007669"/>
    <property type="project" value="UniProtKB-EC"/>
</dbReference>
<dbReference type="NCBIfam" id="NF008168">
    <property type="entry name" value="PRK10917.2-2"/>
    <property type="match status" value="1"/>
</dbReference>
<dbReference type="InterPro" id="IPR027417">
    <property type="entry name" value="P-loop_NTPase"/>
</dbReference>
<dbReference type="EC" id="5.6.2.4" evidence="13 15"/>
<dbReference type="PANTHER" id="PTHR47964:SF1">
    <property type="entry name" value="ATP-DEPENDENT DNA HELICASE HOMOLOG RECG, CHLOROPLASTIC"/>
    <property type="match status" value="1"/>
</dbReference>
<evidence type="ECO:0000256" key="11">
    <source>
        <dbReference type="ARBA" id="ARBA00023235"/>
    </source>
</evidence>
<reference evidence="18 19" key="1">
    <citation type="submission" date="2020-03" db="EMBL/GenBank/DDBJ databases">
        <title>Genomic Encyclopedia of Type Strains, Phase IV (KMG-IV): sequencing the most valuable type-strain genomes for metagenomic binning, comparative biology and taxonomic classification.</title>
        <authorList>
            <person name="Goeker M."/>
        </authorList>
    </citation>
    <scope>NUCLEOTIDE SEQUENCE [LARGE SCALE GENOMIC DNA]</scope>
    <source>
        <strain evidence="18 19">DSM 101599</strain>
    </source>
</reference>
<accession>A0ABX0U774</accession>
<dbReference type="EMBL" id="JAASQL010000001">
    <property type="protein sequence ID" value="NIJ44707.1"/>
    <property type="molecule type" value="Genomic_DNA"/>
</dbReference>
<dbReference type="Pfam" id="PF17191">
    <property type="entry name" value="RecG_wedge"/>
    <property type="match status" value="1"/>
</dbReference>
<evidence type="ECO:0000256" key="5">
    <source>
        <dbReference type="ARBA" id="ARBA00022801"/>
    </source>
</evidence>
<keyword evidence="10 15" id="KW-0234">DNA repair</keyword>
<evidence type="ECO:0000313" key="18">
    <source>
        <dbReference type="EMBL" id="NIJ44707.1"/>
    </source>
</evidence>
<feature type="domain" description="Helicase C-terminal" evidence="17">
    <location>
        <begin position="464"/>
        <end position="631"/>
    </location>
</feature>
<evidence type="ECO:0000256" key="8">
    <source>
        <dbReference type="ARBA" id="ARBA00023125"/>
    </source>
</evidence>
<evidence type="ECO:0000256" key="6">
    <source>
        <dbReference type="ARBA" id="ARBA00022806"/>
    </source>
</evidence>
<dbReference type="Pfam" id="PF00271">
    <property type="entry name" value="Helicase_C"/>
    <property type="match status" value="1"/>
</dbReference>
<dbReference type="NCBIfam" id="TIGR00643">
    <property type="entry name" value="recG"/>
    <property type="match status" value="1"/>
</dbReference>
<dbReference type="InterPro" id="IPR014001">
    <property type="entry name" value="Helicase_ATP-bd"/>
</dbReference>
<dbReference type="NCBIfam" id="NF008165">
    <property type="entry name" value="PRK10917.1-3"/>
    <property type="match status" value="1"/>
</dbReference>
<keyword evidence="19" id="KW-1185">Reference proteome</keyword>
<gene>
    <name evidence="18" type="ORF">FHR24_001146</name>
</gene>
<comment type="caution">
    <text evidence="18">The sequence shown here is derived from an EMBL/GenBank/DDBJ whole genome shotgun (WGS) entry which is preliminary data.</text>
</comment>
<evidence type="ECO:0000256" key="4">
    <source>
        <dbReference type="ARBA" id="ARBA00022763"/>
    </source>
</evidence>
<evidence type="ECO:0000256" key="9">
    <source>
        <dbReference type="ARBA" id="ARBA00023172"/>
    </source>
</evidence>
<dbReference type="SMART" id="SM00487">
    <property type="entry name" value="DEXDc"/>
    <property type="match status" value="1"/>
</dbReference>
<dbReference type="CDD" id="cd17992">
    <property type="entry name" value="DEXHc_RecG"/>
    <property type="match status" value="1"/>
</dbReference>
<dbReference type="InterPro" id="IPR001650">
    <property type="entry name" value="Helicase_C-like"/>
</dbReference>
<organism evidence="18 19">
    <name type="scientific">Wenyingzhuangia heitensis</name>
    <dbReference type="NCBI Taxonomy" id="1487859"/>
    <lineage>
        <taxon>Bacteria</taxon>
        <taxon>Pseudomonadati</taxon>
        <taxon>Bacteroidota</taxon>
        <taxon>Flavobacteriia</taxon>
        <taxon>Flavobacteriales</taxon>
        <taxon>Flavobacteriaceae</taxon>
        <taxon>Wenyingzhuangia</taxon>
    </lineage>
</organism>
<sequence length="699" mass="79519">MFDFDVSTNYLTGIGPAKAIVLQKEFGIFSANQLLNFFPIKYVDKSKIFTIRELQPSNTEVQLKGVITELKEVKQKRGTRLVGVFKDNTGSIELVWFKVTKWLKSSIKINEPYIIYGKTNCFNGTFSMPHPDLELEANYTKNIISGLQAVYPSTEKMSAKGFNNKVMSKAIQNLLKEAYPYIEETLSNEIMEEYNLLSKREALLYIHFPKNQEYLSRAQKRLKFEEFFFIQMQLIRNKLVRKDKIKGFVFKHVGEYFNSFYKSGLKFDLTNAQKRVLKEIRADMSTGAHMNRLLQGDVGAGKTIVALLTILIALDNGFQTAMLAPTEILATQHFQAVTELVAPFNITVKLLTGSTRIKERRVIHQALEDGSLQILIGTHAILEDKVQFKNLGLAVIDEQHRFGVAQRSKMWMKNTLPPHILIMTATPIPRTLAMSAYGDLDVSVIDELPPGRKAIQTVHRFDSSRLRVFKFMRDEVAKGRQVYVVYPLIEESEAMDYKDLQDGYESIQREFPLPEYRISIVHGKMKPADKEFEMQRFVKGETQIMVATTVIEVGVNVPNASVMIIESAERFGLSQLHQLRGRVGRGADQSYCILMSGVKLSNDSKTRLETMVRTSDGFEIAEVDLKLRGPGNLMGTQQSGVLNLKIADLVRDSKELHMARNKAVEVLTEDPNLALSKNIAMKRMYQQIHKRTSIWANIS</sequence>
<comment type="similarity">
    <text evidence="1 15">Belongs to the helicase family. RecG subfamily.</text>
</comment>
<dbReference type="InterPro" id="IPR033454">
    <property type="entry name" value="RecG_wedge"/>
</dbReference>
<dbReference type="CDD" id="cd04488">
    <property type="entry name" value="RecG_wedge_OBF"/>
    <property type="match status" value="1"/>
</dbReference>
<dbReference type="Pfam" id="PF19833">
    <property type="entry name" value="RecG_dom3_C"/>
    <property type="match status" value="1"/>
</dbReference>
<evidence type="ECO:0000256" key="13">
    <source>
        <dbReference type="ARBA" id="ARBA00034808"/>
    </source>
</evidence>
<dbReference type="Pfam" id="PF00270">
    <property type="entry name" value="DEAD"/>
    <property type="match status" value="1"/>
</dbReference>
<comment type="function">
    <text evidence="15">Plays a critical role in recombination and DNA repair. Helps process Holliday junction intermediates to mature products by catalyzing branch migration. Has replication fork regression activity, unwinds stalled or blocked replication forks to make a HJ that can be resolved. Has a DNA unwinding activity characteristic of a DNA helicase with 3'-5' polarity.</text>
</comment>
<dbReference type="Gene3D" id="2.40.50.140">
    <property type="entry name" value="Nucleic acid-binding proteins"/>
    <property type="match status" value="1"/>
</dbReference>
<dbReference type="Gene3D" id="3.40.50.300">
    <property type="entry name" value="P-loop containing nucleotide triphosphate hydrolases"/>
    <property type="match status" value="2"/>
</dbReference>
<evidence type="ECO:0000256" key="15">
    <source>
        <dbReference type="RuleBase" id="RU363016"/>
    </source>
</evidence>
<evidence type="ECO:0000256" key="7">
    <source>
        <dbReference type="ARBA" id="ARBA00022840"/>
    </source>
</evidence>
<dbReference type="SMART" id="SM00490">
    <property type="entry name" value="HELICc"/>
    <property type="match status" value="1"/>
</dbReference>
<evidence type="ECO:0000313" key="19">
    <source>
        <dbReference type="Proteomes" id="UP000745859"/>
    </source>
</evidence>
<feature type="domain" description="Helicase ATP-binding" evidence="16">
    <location>
        <begin position="283"/>
        <end position="445"/>
    </location>
</feature>
<keyword evidence="3 15" id="KW-0547">Nucleotide-binding</keyword>
<comment type="catalytic activity">
    <reaction evidence="14 15">
        <text>ATP + H2O = ADP + phosphate + H(+)</text>
        <dbReference type="Rhea" id="RHEA:13065"/>
        <dbReference type="ChEBI" id="CHEBI:15377"/>
        <dbReference type="ChEBI" id="CHEBI:15378"/>
        <dbReference type="ChEBI" id="CHEBI:30616"/>
        <dbReference type="ChEBI" id="CHEBI:43474"/>
        <dbReference type="ChEBI" id="CHEBI:456216"/>
        <dbReference type="EC" id="5.6.2.4"/>
    </reaction>
</comment>
<dbReference type="InterPro" id="IPR004609">
    <property type="entry name" value="ATP-dep_DNA_helicase_RecG"/>
</dbReference>
<evidence type="ECO:0000256" key="2">
    <source>
        <dbReference type="ARBA" id="ARBA00017846"/>
    </source>
</evidence>
<keyword evidence="7 15" id="KW-0067">ATP-binding</keyword>
<dbReference type="PROSITE" id="PS51192">
    <property type="entry name" value="HELICASE_ATP_BIND_1"/>
    <property type="match status" value="1"/>
</dbReference>
<evidence type="ECO:0000256" key="14">
    <source>
        <dbReference type="ARBA" id="ARBA00048988"/>
    </source>
</evidence>
<name>A0ABX0U774_9FLAO</name>
<keyword evidence="11" id="KW-0413">Isomerase</keyword>
<evidence type="ECO:0000259" key="16">
    <source>
        <dbReference type="PROSITE" id="PS51192"/>
    </source>
</evidence>
<keyword evidence="9 15" id="KW-0233">DNA recombination</keyword>
<evidence type="ECO:0000256" key="3">
    <source>
        <dbReference type="ARBA" id="ARBA00022741"/>
    </source>
</evidence>
<dbReference type="RefSeq" id="WP_167185209.1">
    <property type="nucleotide sequence ID" value="NZ_JAASQL010000001.1"/>
</dbReference>
<dbReference type="SUPFAM" id="SSF52540">
    <property type="entry name" value="P-loop containing nucleoside triphosphate hydrolases"/>
    <property type="match status" value="2"/>
</dbReference>
<evidence type="ECO:0000256" key="1">
    <source>
        <dbReference type="ARBA" id="ARBA00007504"/>
    </source>
</evidence>
<keyword evidence="8" id="KW-0238">DNA-binding</keyword>
<proteinExistence type="inferred from homology"/>